<evidence type="ECO:0000313" key="2">
    <source>
        <dbReference type="Proteomes" id="UP000830401"/>
    </source>
</evidence>
<organism evidence="1 2">
    <name type="scientific">Hymenobacter volaticus</name>
    <dbReference type="NCBI Taxonomy" id="2932254"/>
    <lineage>
        <taxon>Bacteria</taxon>
        <taxon>Pseudomonadati</taxon>
        <taxon>Bacteroidota</taxon>
        <taxon>Cytophagia</taxon>
        <taxon>Cytophagales</taxon>
        <taxon>Hymenobacteraceae</taxon>
        <taxon>Hymenobacter</taxon>
    </lineage>
</organism>
<dbReference type="EMBL" id="CP095061">
    <property type="protein sequence ID" value="UOQ64248.1"/>
    <property type="molecule type" value="Genomic_DNA"/>
</dbReference>
<proteinExistence type="predicted"/>
<name>A0ABY4G0B5_9BACT</name>
<dbReference type="RefSeq" id="WP_245117885.1">
    <property type="nucleotide sequence ID" value="NZ_CP095061.1"/>
</dbReference>
<reference evidence="1" key="1">
    <citation type="submission" date="2022-04" db="EMBL/GenBank/DDBJ databases">
        <title>Hymenobacter sp. isolated from the air.</title>
        <authorList>
            <person name="Won M."/>
            <person name="Lee C.-M."/>
            <person name="Woen H.-Y."/>
            <person name="Kwon S.-W."/>
        </authorList>
    </citation>
    <scope>NUCLEOTIDE SEQUENCE</scope>
    <source>
        <strain evidence="1">5420S-77</strain>
    </source>
</reference>
<accession>A0ABY4G0B5</accession>
<sequence>MSISLLNGFGKVYLTIEYDAINHWVHNQWIGSQTYVGIIAGADACLHPLSENACSYLLNDNRQVIGGWNHAVEWIASDWAPRAAAQGLTHFAQVVSPESLAALSAEAMHTNIGDRLQIRMFSNIDAAQAWLRDVQRKAANSLA</sequence>
<keyword evidence="2" id="KW-1185">Reference proteome</keyword>
<dbReference type="Proteomes" id="UP000830401">
    <property type="component" value="Chromosome"/>
</dbReference>
<gene>
    <name evidence="1" type="ORF">MUN86_11610</name>
</gene>
<protein>
    <submittedName>
        <fullName evidence="1">STAS/SEC14 domain-containing protein</fullName>
    </submittedName>
</protein>
<evidence type="ECO:0000313" key="1">
    <source>
        <dbReference type="EMBL" id="UOQ64248.1"/>
    </source>
</evidence>